<comment type="caution">
    <text evidence="4">The sequence shown here is derived from an EMBL/GenBank/DDBJ whole genome shotgun (WGS) entry which is preliminary data.</text>
</comment>
<organism evidence="4 5">
    <name type="scientific">Candidatus Sodalis endolongispinus</name>
    <dbReference type="NCBI Taxonomy" id="2812662"/>
    <lineage>
        <taxon>Bacteria</taxon>
        <taxon>Pseudomonadati</taxon>
        <taxon>Pseudomonadota</taxon>
        <taxon>Gammaproteobacteria</taxon>
        <taxon>Enterobacterales</taxon>
        <taxon>Bruguierivoracaceae</taxon>
        <taxon>Sodalis</taxon>
    </lineage>
</organism>
<evidence type="ECO:0000256" key="1">
    <source>
        <dbReference type="ARBA" id="ARBA00023002"/>
    </source>
</evidence>
<dbReference type="Pfam" id="PF02826">
    <property type="entry name" value="2-Hacid_dh_C"/>
    <property type="match status" value="1"/>
</dbReference>
<dbReference type="CDD" id="cd12167">
    <property type="entry name" value="2-Hacid_dh_8"/>
    <property type="match status" value="1"/>
</dbReference>
<evidence type="ECO:0000313" key="5">
    <source>
        <dbReference type="Proteomes" id="UP000811282"/>
    </source>
</evidence>
<dbReference type="RefSeq" id="WP_215669750.1">
    <property type="nucleotide sequence ID" value="NZ_JAFJYC010000001.1"/>
</dbReference>
<dbReference type="Proteomes" id="UP000811282">
    <property type="component" value="Unassembled WGS sequence"/>
</dbReference>
<evidence type="ECO:0000259" key="3">
    <source>
        <dbReference type="Pfam" id="PF02826"/>
    </source>
</evidence>
<dbReference type="EMBL" id="JAFJYC010000001">
    <property type="protein sequence ID" value="MBT9432625.1"/>
    <property type="molecule type" value="Genomic_DNA"/>
</dbReference>
<proteinExistence type="predicted"/>
<feature type="domain" description="D-isomer specific 2-hydroxyacid dehydrogenase NAD-binding" evidence="3">
    <location>
        <begin position="146"/>
        <end position="314"/>
    </location>
</feature>
<evidence type="ECO:0000256" key="2">
    <source>
        <dbReference type="ARBA" id="ARBA00023027"/>
    </source>
</evidence>
<protein>
    <submittedName>
        <fullName evidence="4">Hydroxyacid dehydrogenase</fullName>
    </submittedName>
</protein>
<dbReference type="PANTHER" id="PTHR43333">
    <property type="entry name" value="2-HACID_DH_C DOMAIN-CONTAINING PROTEIN"/>
    <property type="match status" value="1"/>
</dbReference>
<reference evidence="4 5" key="1">
    <citation type="journal article" date="2021" name="Genome Biol. Evol.">
        <title>The evolution of interdependence in a four-way mealybug symbiosis.</title>
        <authorList>
            <person name="Garber A.I."/>
            <person name="Kupper M."/>
            <person name="Laetsch D.R."/>
            <person name="Weldon S.R."/>
            <person name="Ladinsky M.S."/>
            <person name="Bjorkman P.J."/>
            <person name="McCutcheon J.P."/>
        </authorList>
    </citation>
    <scope>NUCLEOTIDE SEQUENCE [LARGE SCALE GENOMIC DNA]</scope>
    <source>
        <strain evidence="4">SOD</strain>
    </source>
</reference>
<sequence length="355" mass="38849">MAIAAATREALLTPAAATSAQAVPSEVERDITRGFFSDLPHKLLQVYGAGRWQRIAALADVYPTVISSANWRHHQGALANIDVIFSSWGMPTLLELAIDRMAKVRALFYAAGATDNFCRPYLRSDIVVISACQANAIPVAEFCLAQILLALKGYYRVNQAYTAPSTFKPLSQHRFAPGAYGDTVALLGAGAIAGKLTALLSAFSLQVLNIPSRSERRAVSLESAFERAFFISNHLPNRRDNIGLIGGEYFARMRNGAVFINTGRGAQINEAEMIEVLRARPDLTALLDVTSPEPPLANSPLYTLANVRLSSHIAGAMNDETRRLADYVIEDFHRWLSGQPLRYQITENMLLTQGD</sequence>
<dbReference type="Gene3D" id="3.40.50.720">
    <property type="entry name" value="NAD(P)-binding Rossmann-like Domain"/>
    <property type="match status" value="2"/>
</dbReference>
<keyword evidence="1" id="KW-0560">Oxidoreductase</keyword>
<dbReference type="PANTHER" id="PTHR43333:SF1">
    <property type="entry name" value="D-ISOMER SPECIFIC 2-HYDROXYACID DEHYDROGENASE NAD-BINDING DOMAIN-CONTAINING PROTEIN"/>
    <property type="match status" value="1"/>
</dbReference>
<dbReference type="InterPro" id="IPR036291">
    <property type="entry name" value="NAD(P)-bd_dom_sf"/>
</dbReference>
<dbReference type="InterPro" id="IPR006140">
    <property type="entry name" value="D-isomer_DH_NAD-bd"/>
</dbReference>
<evidence type="ECO:0000313" key="4">
    <source>
        <dbReference type="EMBL" id="MBT9432625.1"/>
    </source>
</evidence>
<dbReference type="SUPFAM" id="SSF51735">
    <property type="entry name" value="NAD(P)-binding Rossmann-fold domains"/>
    <property type="match status" value="1"/>
</dbReference>
<keyword evidence="2" id="KW-0520">NAD</keyword>
<keyword evidence="5" id="KW-1185">Reference proteome</keyword>
<gene>
    <name evidence="4" type="ORF">JZM24_11725</name>
</gene>
<name>A0ABS5YC77_9GAMM</name>
<accession>A0ABS5YC77</accession>